<evidence type="ECO:0000313" key="3">
    <source>
        <dbReference type="EMBL" id="MCI18283.1"/>
    </source>
</evidence>
<feature type="region of interest" description="Disordered" evidence="1">
    <location>
        <begin position="1"/>
        <end position="21"/>
    </location>
</feature>
<dbReference type="PANTHER" id="PTHR45654">
    <property type="entry name" value="HOMEOBOX-LEUCINE ZIPPER PROTEIN MERISTEM L1"/>
    <property type="match status" value="1"/>
</dbReference>
<comment type="caution">
    <text evidence="3">The sequence shown here is derived from an EMBL/GenBank/DDBJ whole genome shotgun (WGS) entry which is preliminary data.</text>
</comment>
<feature type="non-terminal residue" evidence="3">
    <location>
        <position position="104"/>
    </location>
</feature>
<dbReference type="PANTHER" id="PTHR45654:SF49">
    <property type="entry name" value="HOMEOBOX LEUCINE ZIPPER PROTEIN"/>
    <property type="match status" value="1"/>
</dbReference>
<dbReference type="PROSITE" id="PS50848">
    <property type="entry name" value="START"/>
    <property type="match status" value="1"/>
</dbReference>
<name>A0A392Q1J9_9FABA</name>
<protein>
    <submittedName>
        <fullName evidence="3">Homeobox-leucine zipper protein ANTHOCYANINLESS 2-like</fullName>
    </submittedName>
</protein>
<sequence length="104" mass="11372">MGDGAMKTAPNSEMIGNDSQKERSKLIDLASAAMDELIKMADSDSHLWIKSPKSGKEVLNPVEYEKIRSPFNTPKPNGFVTEATRKTVLICTNTAALIETFLDA</sequence>
<feature type="domain" description="START" evidence="2">
    <location>
        <begin position="19"/>
        <end position="104"/>
    </location>
</feature>
<dbReference type="InterPro" id="IPR042160">
    <property type="entry name" value="HD-Zip_IV"/>
</dbReference>
<keyword evidence="3" id="KW-0238">DNA-binding</keyword>
<proteinExistence type="predicted"/>
<evidence type="ECO:0000313" key="4">
    <source>
        <dbReference type="Proteomes" id="UP000265520"/>
    </source>
</evidence>
<dbReference type="Proteomes" id="UP000265520">
    <property type="component" value="Unassembled WGS sequence"/>
</dbReference>
<keyword evidence="4" id="KW-1185">Reference proteome</keyword>
<keyword evidence="3" id="KW-0371">Homeobox</keyword>
<evidence type="ECO:0000256" key="1">
    <source>
        <dbReference type="SAM" id="MobiDB-lite"/>
    </source>
</evidence>
<dbReference type="InterPro" id="IPR002913">
    <property type="entry name" value="START_lipid-bd_dom"/>
</dbReference>
<reference evidence="3 4" key="1">
    <citation type="journal article" date="2018" name="Front. Plant Sci.">
        <title>Red Clover (Trifolium pratense) and Zigzag Clover (T. medium) - A Picture of Genomic Similarities and Differences.</title>
        <authorList>
            <person name="Dluhosova J."/>
            <person name="Istvanek J."/>
            <person name="Nedelnik J."/>
            <person name="Repkova J."/>
        </authorList>
    </citation>
    <scope>NUCLEOTIDE SEQUENCE [LARGE SCALE GENOMIC DNA]</scope>
    <source>
        <strain evidence="4">cv. 10/8</strain>
        <tissue evidence="3">Leaf</tissue>
    </source>
</reference>
<dbReference type="GO" id="GO:0003677">
    <property type="term" value="F:DNA binding"/>
    <property type="evidence" value="ECO:0007669"/>
    <property type="project" value="UniProtKB-KW"/>
</dbReference>
<evidence type="ECO:0000259" key="2">
    <source>
        <dbReference type="PROSITE" id="PS50848"/>
    </source>
</evidence>
<dbReference type="GO" id="GO:0008289">
    <property type="term" value="F:lipid binding"/>
    <property type="evidence" value="ECO:0007669"/>
    <property type="project" value="InterPro"/>
</dbReference>
<organism evidence="3 4">
    <name type="scientific">Trifolium medium</name>
    <dbReference type="NCBI Taxonomy" id="97028"/>
    <lineage>
        <taxon>Eukaryota</taxon>
        <taxon>Viridiplantae</taxon>
        <taxon>Streptophyta</taxon>
        <taxon>Embryophyta</taxon>
        <taxon>Tracheophyta</taxon>
        <taxon>Spermatophyta</taxon>
        <taxon>Magnoliopsida</taxon>
        <taxon>eudicotyledons</taxon>
        <taxon>Gunneridae</taxon>
        <taxon>Pentapetalae</taxon>
        <taxon>rosids</taxon>
        <taxon>fabids</taxon>
        <taxon>Fabales</taxon>
        <taxon>Fabaceae</taxon>
        <taxon>Papilionoideae</taxon>
        <taxon>50 kb inversion clade</taxon>
        <taxon>NPAAA clade</taxon>
        <taxon>Hologalegina</taxon>
        <taxon>IRL clade</taxon>
        <taxon>Trifolieae</taxon>
        <taxon>Trifolium</taxon>
    </lineage>
</organism>
<accession>A0A392Q1J9</accession>
<dbReference type="EMBL" id="LXQA010109456">
    <property type="protein sequence ID" value="MCI18283.1"/>
    <property type="molecule type" value="Genomic_DNA"/>
</dbReference>
<dbReference type="AlphaFoldDB" id="A0A392Q1J9"/>